<evidence type="ECO:0000313" key="2">
    <source>
        <dbReference type="EMBL" id="SEM09110.1"/>
    </source>
</evidence>
<dbReference type="RefSeq" id="WP_089997856.1">
    <property type="nucleotide sequence ID" value="NZ_FOBV01000001.1"/>
</dbReference>
<dbReference type="OrthoDB" id="1265145at2"/>
<name>A0A1H7VIV9_9FLAO</name>
<organism evidence="2 3">
    <name type="scientific">Chryseobacterium taichungense</name>
    <dbReference type="NCBI Taxonomy" id="295069"/>
    <lineage>
        <taxon>Bacteria</taxon>
        <taxon>Pseudomonadati</taxon>
        <taxon>Bacteroidota</taxon>
        <taxon>Flavobacteriia</taxon>
        <taxon>Flavobacteriales</taxon>
        <taxon>Weeksellaceae</taxon>
        <taxon>Chryseobacterium group</taxon>
        <taxon>Chryseobacterium</taxon>
    </lineage>
</organism>
<accession>A0A1H7VIV9</accession>
<dbReference type="STRING" id="295069.SAMN05421856_10144"/>
<feature type="transmembrane region" description="Helical" evidence="1">
    <location>
        <begin position="6"/>
        <end position="25"/>
    </location>
</feature>
<keyword evidence="1" id="KW-1133">Transmembrane helix</keyword>
<reference evidence="3" key="1">
    <citation type="submission" date="2016-10" db="EMBL/GenBank/DDBJ databases">
        <authorList>
            <person name="Varghese N."/>
            <person name="Submissions S."/>
        </authorList>
    </citation>
    <scope>NUCLEOTIDE SEQUENCE [LARGE SCALE GENOMIC DNA]</scope>
    <source>
        <strain evidence="3">DSM 17453</strain>
    </source>
</reference>
<keyword evidence="1" id="KW-0812">Transmembrane</keyword>
<keyword evidence="1" id="KW-0472">Membrane</keyword>
<proteinExistence type="predicted"/>
<protein>
    <submittedName>
        <fullName evidence="2">Uncharacterized protein</fullName>
    </submittedName>
</protein>
<dbReference type="Proteomes" id="UP000199450">
    <property type="component" value="Unassembled WGS sequence"/>
</dbReference>
<evidence type="ECO:0000313" key="3">
    <source>
        <dbReference type="Proteomes" id="UP000199450"/>
    </source>
</evidence>
<gene>
    <name evidence="2" type="ORF">SAMN05421856_10144</name>
</gene>
<evidence type="ECO:0000256" key="1">
    <source>
        <dbReference type="SAM" id="Phobius"/>
    </source>
</evidence>
<dbReference type="AlphaFoldDB" id="A0A1H7VIV9"/>
<sequence length="81" mass="9818">MKYIFELVLAAIIIFFVWNILKRIFFKTFYGYRFNNNNQNNKQQDIQNSNKNNKNINWDAETVDYEEVKDSNDKGNSENKR</sequence>
<dbReference type="EMBL" id="FOBV01000001">
    <property type="protein sequence ID" value="SEM09110.1"/>
    <property type="molecule type" value="Genomic_DNA"/>
</dbReference>
<keyword evidence="3" id="KW-1185">Reference proteome</keyword>